<feature type="region of interest" description="Disordered" evidence="1">
    <location>
        <begin position="490"/>
        <end position="614"/>
    </location>
</feature>
<feature type="compositionally biased region" description="Low complexity" evidence="1">
    <location>
        <begin position="536"/>
        <end position="551"/>
    </location>
</feature>
<feature type="compositionally biased region" description="Basic and acidic residues" evidence="1">
    <location>
        <begin position="162"/>
        <end position="178"/>
    </location>
</feature>
<feature type="compositionally biased region" description="Polar residues" evidence="1">
    <location>
        <begin position="278"/>
        <end position="287"/>
    </location>
</feature>
<sequence>MLDEQNLVTSPRSRQYACPLRSPSHRQSSGFSSQPTSKSSPTEKSSCHLTATSQSIPLPLSNSSRAPQPSSSKPSYPSSSAAASTCISTSVTQNQSVLGQSPHSLDRHSQPKTATSILLKKGRQFASGEQSTRASTIKSSFQQPSSTPPSFGKHSKSNEVAPDPRKKPVHVICDEAKSHNRSRHKHNHDHRHNKGRYARKEHNDSQSRSLGSPRSIRSSSPVLSLRGPSKTADDALTTVRTTSPMSQDGRCRPRISHNLQSHHGRRQSIEPSFGAVSPASSVSTEPANDSVSAANLECSLDEIEISQSEDTHRTTREFSIHLTRLDALEANALQPPHVSCATRDFPFKDSSSCDTLPTFSLAGAPRFLPRSQAASFDSSSTSSSSSSSSTTTASAVSSPVPMASPHLPLSSQSDTLTHIWPTATASNPTTIAASSGTDAISSSSISSSIGTSRSALALTATSVASASGLVNDSKLLIKVSRDCADLSTTRSPIASLSGSSAAAPSPDCSTIATTTLSGHDDIRHRLGRPTPAESRSTVGPTASGSSSGPASRVLPGRNAVATAASSVRGRDSGRPSLMEALSSGVSTIDSSSPSSSSSLSPSTSSTETSLAQDVLLRTKSVKQELSGRPLFWTRDKN</sequence>
<reference evidence="2" key="1">
    <citation type="submission" date="2018-11" db="EMBL/GenBank/DDBJ databases">
        <authorList>
            <consortium name="Pathogen Informatics"/>
        </authorList>
    </citation>
    <scope>NUCLEOTIDE SEQUENCE</scope>
</reference>
<feature type="compositionally biased region" description="Low complexity" evidence="1">
    <location>
        <begin position="61"/>
        <end position="92"/>
    </location>
</feature>
<evidence type="ECO:0000313" key="3">
    <source>
        <dbReference type="Proteomes" id="UP000784294"/>
    </source>
</evidence>
<keyword evidence="3" id="KW-1185">Reference proteome</keyword>
<feature type="region of interest" description="Disordered" evidence="1">
    <location>
        <begin position="374"/>
        <end position="411"/>
    </location>
</feature>
<feature type="compositionally biased region" description="Low complexity" evidence="1">
    <location>
        <begin position="374"/>
        <end position="405"/>
    </location>
</feature>
<gene>
    <name evidence="2" type="ORF">PXEA_LOCUS26632</name>
</gene>
<feature type="compositionally biased region" description="Basic residues" evidence="1">
    <location>
        <begin position="179"/>
        <end position="197"/>
    </location>
</feature>
<feature type="region of interest" description="Disordered" evidence="1">
    <location>
        <begin position="1"/>
        <end position="287"/>
    </location>
</feature>
<feature type="compositionally biased region" description="Low complexity" evidence="1">
    <location>
        <begin position="27"/>
        <end position="44"/>
    </location>
</feature>
<dbReference type="EMBL" id="CAAALY010245329">
    <property type="protein sequence ID" value="VEL33192.1"/>
    <property type="molecule type" value="Genomic_DNA"/>
</dbReference>
<evidence type="ECO:0000313" key="2">
    <source>
        <dbReference type="EMBL" id="VEL33192.1"/>
    </source>
</evidence>
<organism evidence="2 3">
    <name type="scientific">Protopolystoma xenopodis</name>
    <dbReference type="NCBI Taxonomy" id="117903"/>
    <lineage>
        <taxon>Eukaryota</taxon>
        <taxon>Metazoa</taxon>
        <taxon>Spiralia</taxon>
        <taxon>Lophotrochozoa</taxon>
        <taxon>Platyhelminthes</taxon>
        <taxon>Monogenea</taxon>
        <taxon>Polyopisthocotylea</taxon>
        <taxon>Polystomatidea</taxon>
        <taxon>Polystomatidae</taxon>
        <taxon>Protopolystoma</taxon>
    </lineage>
</organism>
<protein>
    <submittedName>
        <fullName evidence="2">Uncharacterized protein</fullName>
    </submittedName>
</protein>
<dbReference type="Proteomes" id="UP000784294">
    <property type="component" value="Unassembled WGS sequence"/>
</dbReference>
<feature type="compositionally biased region" description="Polar residues" evidence="1">
    <location>
        <begin position="1"/>
        <end position="13"/>
    </location>
</feature>
<dbReference type="AlphaFoldDB" id="A0A448XBS7"/>
<feature type="compositionally biased region" description="Polar residues" evidence="1">
    <location>
        <begin position="127"/>
        <end position="138"/>
    </location>
</feature>
<feature type="compositionally biased region" description="Low complexity" evidence="1">
    <location>
        <begin position="207"/>
        <end position="226"/>
    </location>
</feature>
<feature type="compositionally biased region" description="Low complexity" evidence="1">
    <location>
        <begin position="139"/>
        <end position="151"/>
    </location>
</feature>
<feature type="compositionally biased region" description="Low complexity" evidence="1">
    <location>
        <begin position="491"/>
        <end position="509"/>
    </location>
</feature>
<feature type="compositionally biased region" description="Low complexity" evidence="1">
    <location>
        <begin position="582"/>
        <end position="609"/>
    </location>
</feature>
<evidence type="ECO:0000256" key="1">
    <source>
        <dbReference type="SAM" id="MobiDB-lite"/>
    </source>
</evidence>
<proteinExistence type="predicted"/>
<feature type="compositionally biased region" description="Polar residues" evidence="1">
    <location>
        <begin position="47"/>
        <end position="56"/>
    </location>
</feature>
<name>A0A448XBS7_9PLAT</name>
<comment type="caution">
    <text evidence="2">The sequence shown here is derived from an EMBL/GenBank/DDBJ whole genome shotgun (WGS) entry which is preliminary data.</text>
</comment>
<accession>A0A448XBS7</accession>
<feature type="compositionally biased region" description="Basic residues" evidence="1">
    <location>
        <begin position="252"/>
        <end position="266"/>
    </location>
</feature>
<feature type="compositionally biased region" description="Polar residues" evidence="1">
    <location>
        <begin position="93"/>
        <end position="103"/>
    </location>
</feature>